<dbReference type="GO" id="GO:0015271">
    <property type="term" value="F:outward rectifier potassium channel activity"/>
    <property type="evidence" value="ECO:0007669"/>
    <property type="project" value="TreeGrafter"/>
</dbReference>
<dbReference type="Gene3D" id="1.10.287.70">
    <property type="match status" value="1"/>
</dbReference>
<proteinExistence type="predicted"/>
<dbReference type="STRING" id="1391627.SAMN05216464_103351"/>
<evidence type="ECO:0000256" key="2">
    <source>
        <dbReference type="ARBA" id="ARBA00022448"/>
    </source>
</evidence>
<keyword evidence="4 8" id="KW-1133">Transmembrane helix</keyword>
<accession>A0A1G6ZHK6</accession>
<dbReference type="Pfam" id="PF07885">
    <property type="entry name" value="Ion_trans_2"/>
    <property type="match status" value="1"/>
</dbReference>
<dbReference type="GO" id="GO:0005886">
    <property type="term" value="C:plasma membrane"/>
    <property type="evidence" value="ECO:0007669"/>
    <property type="project" value="TreeGrafter"/>
</dbReference>
<evidence type="ECO:0000256" key="3">
    <source>
        <dbReference type="ARBA" id="ARBA00022692"/>
    </source>
</evidence>
<keyword evidence="2" id="KW-0813">Transport</keyword>
<evidence type="ECO:0000256" key="6">
    <source>
        <dbReference type="ARBA" id="ARBA00023136"/>
    </source>
</evidence>
<dbReference type="PANTHER" id="PTHR11003:SF330">
    <property type="entry name" value="POTASSIUM CHANNEL DOMAIN-CONTAINING PROTEIN"/>
    <property type="match status" value="1"/>
</dbReference>
<evidence type="ECO:0000256" key="5">
    <source>
        <dbReference type="ARBA" id="ARBA00023065"/>
    </source>
</evidence>
<dbReference type="InterPro" id="IPR013099">
    <property type="entry name" value="K_chnl_dom"/>
</dbReference>
<name>A0A1G6ZHK6_9SPHI</name>
<dbReference type="OrthoDB" id="9799090at2"/>
<evidence type="ECO:0000256" key="8">
    <source>
        <dbReference type="SAM" id="Phobius"/>
    </source>
</evidence>
<evidence type="ECO:0000256" key="4">
    <source>
        <dbReference type="ARBA" id="ARBA00022989"/>
    </source>
</evidence>
<dbReference type="Proteomes" id="UP000199072">
    <property type="component" value="Unassembled WGS sequence"/>
</dbReference>
<gene>
    <name evidence="10" type="ORF">SAMN05216464_103351</name>
</gene>
<feature type="transmembrane region" description="Helical" evidence="8">
    <location>
        <begin position="109"/>
        <end position="129"/>
    </location>
</feature>
<keyword evidence="7" id="KW-0407">Ion channel</keyword>
<keyword evidence="3 8" id="KW-0812">Transmembrane</keyword>
<evidence type="ECO:0000256" key="7">
    <source>
        <dbReference type="ARBA" id="ARBA00023303"/>
    </source>
</evidence>
<keyword evidence="11" id="KW-1185">Reference proteome</keyword>
<evidence type="ECO:0000313" key="11">
    <source>
        <dbReference type="Proteomes" id="UP000199072"/>
    </source>
</evidence>
<dbReference type="GO" id="GO:0030322">
    <property type="term" value="P:stabilization of membrane potential"/>
    <property type="evidence" value="ECO:0007669"/>
    <property type="project" value="TreeGrafter"/>
</dbReference>
<dbReference type="RefSeq" id="WP_091148357.1">
    <property type="nucleotide sequence ID" value="NZ_FNAI01000003.1"/>
</dbReference>
<evidence type="ECO:0000313" key="10">
    <source>
        <dbReference type="EMBL" id="SDE01747.1"/>
    </source>
</evidence>
<sequence length="355" mass="40383">MTKFNIFGYEVHLNKLKKSPTKKQRPVKEKAKLITGFGKLIERTPFWLIVVLILLLIFGSALYYLQAGVIFSNGNPASLKFGDAVYFSVVTFTSLGYGEYVPVGFARTFAASEVLLGLILVSMFVAKLASERQSALLLLVYTSQQQERIDGFEHSLTELRLKIDRATKSPKNKELRDLSESTLGFCSVIRSYLIVHYIQGDMARYGNGPTLLRLYRSFYDLQKKCFEVLKIYDLSDKNYAMYGNIIGVCAGIARRLIRYHKNGSNEANMLNNMEGFSRTLTNWQNDVKAGTVMNNPPNKFSDEMFAKVKKLLSNEPWTDNKHKTIAIELNISNKLAEKYVNKLIELGEFDPKIEE</sequence>
<organism evidence="10 11">
    <name type="scientific">Mucilaginibacter pineti</name>
    <dbReference type="NCBI Taxonomy" id="1391627"/>
    <lineage>
        <taxon>Bacteria</taxon>
        <taxon>Pseudomonadati</taxon>
        <taxon>Bacteroidota</taxon>
        <taxon>Sphingobacteriia</taxon>
        <taxon>Sphingobacteriales</taxon>
        <taxon>Sphingobacteriaceae</taxon>
        <taxon>Mucilaginibacter</taxon>
    </lineage>
</organism>
<protein>
    <submittedName>
        <fullName evidence="10">Ion channel</fullName>
    </submittedName>
</protein>
<dbReference type="InterPro" id="IPR003280">
    <property type="entry name" value="2pore_dom_K_chnl"/>
</dbReference>
<dbReference type="SUPFAM" id="SSF81324">
    <property type="entry name" value="Voltage-gated potassium channels"/>
    <property type="match status" value="1"/>
</dbReference>
<evidence type="ECO:0000256" key="1">
    <source>
        <dbReference type="ARBA" id="ARBA00004141"/>
    </source>
</evidence>
<keyword evidence="6 8" id="KW-0472">Membrane</keyword>
<dbReference type="PANTHER" id="PTHR11003">
    <property type="entry name" value="POTASSIUM CHANNEL, SUBFAMILY K"/>
    <property type="match status" value="1"/>
</dbReference>
<dbReference type="AlphaFoldDB" id="A0A1G6ZHK6"/>
<comment type="subcellular location">
    <subcellularLocation>
        <location evidence="1">Membrane</location>
        <topology evidence="1">Multi-pass membrane protein</topology>
    </subcellularLocation>
</comment>
<dbReference type="GO" id="GO:0022841">
    <property type="term" value="F:potassium ion leak channel activity"/>
    <property type="evidence" value="ECO:0007669"/>
    <property type="project" value="TreeGrafter"/>
</dbReference>
<feature type="domain" description="Potassium channel" evidence="9">
    <location>
        <begin position="51"/>
        <end position="130"/>
    </location>
</feature>
<dbReference type="EMBL" id="FNAI01000003">
    <property type="protein sequence ID" value="SDE01747.1"/>
    <property type="molecule type" value="Genomic_DNA"/>
</dbReference>
<evidence type="ECO:0000259" key="9">
    <source>
        <dbReference type="Pfam" id="PF07885"/>
    </source>
</evidence>
<keyword evidence="5" id="KW-0406">Ion transport</keyword>
<feature type="transmembrane region" description="Helical" evidence="8">
    <location>
        <begin position="77"/>
        <end position="97"/>
    </location>
</feature>
<reference evidence="10 11" key="1">
    <citation type="submission" date="2016-10" db="EMBL/GenBank/DDBJ databases">
        <authorList>
            <person name="de Groot N.N."/>
        </authorList>
    </citation>
    <scope>NUCLEOTIDE SEQUENCE [LARGE SCALE GENOMIC DNA]</scope>
    <source>
        <strain evidence="10 11">47C3B</strain>
    </source>
</reference>
<feature type="transmembrane region" description="Helical" evidence="8">
    <location>
        <begin position="46"/>
        <end position="65"/>
    </location>
</feature>